<accession>A0A285FUX3</accession>
<sequence>MGERGREVLPKGKMALIFLGALLEEATPEEEKRFMAELPLPARLMWRLGGRRAYAKARDRVRQA</sequence>
<evidence type="ECO:0000313" key="1">
    <source>
        <dbReference type="EMBL" id="SNY14928.1"/>
    </source>
</evidence>
<evidence type="ECO:0000313" key="2">
    <source>
        <dbReference type="Proteomes" id="UP000219612"/>
    </source>
</evidence>
<gene>
    <name evidence="1" type="ORF">SAMN05421748_1011245</name>
</gene>
<reference evidence="1 2" key="1">
    <citation type="submission" date="2017-09" db="EMBL/GenBank/DDBJ databases">
        <authorList>
            <person name="Ehlers B."/>
            <person name="Leendertz F.H."/>
        </authorList>
    </citation>
    <scope>NUCLEOTIDE SEQUENCE [LARGE SCALE GENOMIC DNA]</scope>
    <source>
        <strain evidence="1 2">CGMCC 4.6857</strain>
    </source>
</reference>
<dbReference type="AlphaFoldDB" id="A0A285FUX3"/>
<dbReference type="EMBL" id="OBDY01000001">
    <property type="protein sequence ID" value="SNY14928.1"/>
    <property type="molecule type" value="Genomic_DNA"/>
</dbReference>
<protein>
    <submittedName>
        <fullName evidence="1">Uncharacterized protein</fullName>
    </submittedName>
</protein>
<proteinExistence type="predicted"/>
<dbReference type="Proteomes" id="UP000219612">
    <property type="component" value="Unassembled WGS sequence"/>
</dbReference>
<organism evidence="1 2">
    <name type="scientific">Paractinoplanes atraurantiacus</name>
    <dbReference type="NCBI Taxonomy" id="1036182"/>
    <lineage>
        <taxon>Bacteria</taxon>
        <taxon>Bacillati</taxon>
        <taxon>Actinomycetota</taxon>
        <taxon>Actinomycetes</taxon>
        <taxon>Micromonosporales</taxon>
        <taxon>Micromonosporaceae</taxon>
        <taxon>Paractinoplanes</taxon>
    </lineage>
</organism>
<name>A0A285FUX3_9ACTN</name>
<keyword evidence="2" id="KW-1185">Reference proteome</keyword>